<keyword evidence="7" id="KW-0574">Periplasm</keyword>
<dbReference type="GO" id="GO:0042597">
    <property type="term" value="C:periplasmic space"/>
    <property type="evidence" value="ECO:0007669"/>
    <property type="project" value="UniProtKB-SubCell"/>
</dbReference>
<reference evidence="14" key="1">
    <citation type="submission" date="2016-01" db="EMBL/GenBank/DDBJ databases">
        <authorList>
            <person name="Mitreva M."/>
            <person name="Pepin K.H."/>
            <person name="Mihindukulasuriya K.A."/>
            <person name="Fulton R."/>
            <person name="Fronick C."/>
            <person name="O'Laughlin M."/>
            <person name="Miner T."/>
            <person name="Herter B."/>
            <person name="Rosa B.A."/>
            <person name="Cordes M."/>
            <person name="Tomlinson C."/>
            <person name="Wollam A."/>
            <person name="Palsikar V.B."/>
            <person name="Mardis E.R."/>
            <person name="Wilson R.K."/>
        </authorList>
    </citation>
    <scope>NUCLEOTIDE SEQUENCE [LARGE SCALE GENOMIC DNA]</scope>
    <source>
        <strain evidence="14">MJR7716</strain>
    </source>
</reference>
<dbReference type="InterPro" id="IPR001940">
    <property type="entry name" value="Peptidase_S1C"/>
</dbReference>
<name>A0A133PZ40_9BACT</name>
<keyword evidence="9" id="KW-0346">Stress response</keyword>
<proteinExistence type="inferred from homology"/>
<dbReference type="AlphaFoldDB" id="A0A133PZ40"/>
<dbReference type="EC" id="3.4.21.107" evidence="4"/>
<sequence length="487" mass="51783">MKNLGKFLIGASCVLALAFSTGAFIKVYGAKASVAVPGQPVDLTYAADKALPAVVHIKYVQNSKTRTVEVPDDPFGGFFDFFGFGNPGGNGGSRQQQIQTPKRQATGSGVIISADGYIVTNNHVVEGADELTVTLNDNREFSARIVGTDKSTDLALIKVDGKNLPTLPIGDSEQLKVGEWVIAVGNPYNLNNTVTAGIVSAKARGLGATPNGIESFIQTDAAINQGNSGGALVNAQGELVGINAMLYSQTGSYAGYGFAIPTAIMTKVVDDIKKYGNVQRVTLGIQGGDVLNYINAQKEQGKEVNLGTNEGVYVAQVNDDGNAKDIDLRENDVITMFDGKKVSKMSELQQALNSKRPGDKASITFIRNKKEITKTVTLKNAQGTTKPIAQVDIDVLGGQFRPVSDAQKKQLNISYGLEVIKVSSGVLKESGINRGFIIQKVNDAVIKSIENLQQEVKAASTSKEPVLYIQGIYPTGKKAYFAVPLAE</sequence>
<dbReference type="PATRIC" id="fig|28128.5.peg.2019"/>
<keyword evidence="11" id="KW-0732">Signal</keyword>
<evidence type="ECO:0000256" key="2">
    <source>
        <dbReference type="ARBA" id="ARBA00004418"/>
    </source>
</evidence>
<dbReference type="InterPro" id="IPR036034">
    <property type="entry name" value="PDZ_sf"/>
</dbReference>
<keyword evidence="8" id="KW-0378">Hydrolase</keyword>
<dbReference type="Pfam" id="PF13365">
    <property type="entry name" value="Trypsin_2"/>
    <property type="match status" value="1"/>
</dbReference>
<evidence type="ECO:0000256" key="1">
    <source>
        <dbReference type="ARBA" id="ARBA00001772"/>
    </source>
</evidence>
<dbReference type="Pfam" id="PF13180">
    <property type="entry name" value="PDZ_2"/>
    <property type="match status" value="1"/>
</dbReference>
<evidence type="ECO:0000256" key="8">
    <source>
        <dbReference type="ARBA" id="ARBA00022801"/>
    </source>
</evidence>
<dbReference type="RefSeq" id="WP_060941006.1">
    <property type="nucleotide sequence ID" value="NZ_JAIHUT010000012.1"/>
</dbReference>
<dbReference type="EMBL" id="LRQG01000179">
    <property type="protein sequence ID" value="KXA35653.1"/>
    <property type="molecule type" value="Genomic_DNA"/>
</dbReference>
<evidence type="ECO:0000256" key="10">
    <source>
        <dbReference type="ARBA" id="ARBA00032850"/>
    </source>
</evidence>
<evidence type="ECO:0000256" key="6">
    <source>
        <dbReference type="ARBA" id="ARBA00022670"/>
    </source>
</evidence>
<dbReference type="PANTHER" id="PTHR22939:SF130">
    <property type="entry name" value="PERIPLASMIC SERINE ENDOPROTEASE DEGP-LIKE-RELATED"/>
    <property type="match status" value="1"/>
</dbReference>
<protein>
    <recommendedName>
        <fullName evidence="5">Probable periplasmic serine endoprotease DegP-like</fullName>
        <ecNumber evidence="4">3.4.21.107</ecNumber>
    </recommendedName>
    <alternativeName>
        <fullName evidence="10">Protease Do</fullName>
    </alternativeName>
</protein>
<evidence type="ECO:0000313" key="14">
    <source>
        <dbReference type="Proteomes" id="UP000070533"/>
    </source>
</evidence>
<keyword evidence="6" id="KW-0645">Protease</keyword>
<dbReference type="Gene3D" id="2.40.10.120">
    <property type="match status" value="1"/>
</dbReference>
<organism evidence="13 14">
    <name type="scientific">Prevotella corporis</name>
    <dbReference type="NCBI Taxonomy" id="28128"/>
    <lineage>
        <taxon>Bacteria</taxon>
        <taxon>Pseudomonadati</taxon>
        <taxon>Bacteroidota</taxon>
        <taxon>Bacteroidia</taxon>
        <taxon>Bacteroidales</taxon>
        <taxon>Prevotellaceae</taxon>
        <taxon>Prevotella</taxon>
    </lineage>
</organism>
<evidence type="ECO:0000256" key="7">
    <source>
        <dbReference type="ARBA" id="ARBA00022764"/>
    </source>
</evidence>
<comment type="subcellular location">
    <subcellularLocation>
        <location evidence="2">Periplasm</location>
    </subcellularLocation>
</comment>
<accession>A0A133PZ40</accession>
<dbReference type="GO" id="GO:0004252">
    <property type="term" value="F:serine-type endopeptidase activity"/>
    <property type="evidence" value="ECO:0007669"/>
    <property type="project" value="InterPro"/>
</dbReference>
<comment type="catalytic activity">
    <reaction evidence="1">
        <text>Acts on substrates that are at least partially unfolded. The cleavage site P1 residue is normally between a pair of hydrophobic residues, such as Val-|-Val.</text>
        <dbReference type="EC" id="3.4.21.107"/>
    </reaction>
</comment>
<evidence type="ECO:0000256" key="11">
    <source>
        <dbReference type="SAM" id="SignalP"/>
    </source>
</evidence>
<comment type="caution">
    <text evidence="13">The sequence shown here is derived from an EMBL/GenBank/DDBJ whole genome shotgun (WGS) entry which is preliminary data.</text>
</comment>
<dbReference type="SUPFAM" id="SSF50156">
    <property type="entry name" value="PDZ domain-like"/>
    <property type="match status" value="1"/>
</dbReference>
<dbReference type="STRING" id="28128.HMPREF3226_01959"/>
<dbReference type="eggNOG" id="COG0265">
    <property type="taxonomic scope" value="Bacteria"/>
</dbReference>
<gene>
    <name evidence="13" type="ORF">HMPREF3226_01959</name>
</gene>
<keyword evidence="14" id="KW-1185">Reference proteome</keyword>
<evidence type="ECO:0000256" key="5">
    <source>
        <dbReference type="ARBA" id="ARBA00013958"/>
    </source>
</evidence>
<feature type="chain" id="PRO_5007458596" description="Probable periplasmic serine endoprotease DegP-like" evidence="11">
    <location>
        <begin position="26"/>
        <end position="487"/>
    </location>
</feature>
<feature type="signal peptide" evidence="11">
    <location>
        <begin position="1"/>
        <end position="25"/>
    </location>
</feature>
<evidence type="ECO:0000256" key="4">
    <source>
        <dbReference type="ARBA" id="ARBA00013035"/>
    </source>
</evidence>
<evidence type="ECO:0000313" key="13">
    <source>
        <dbReference type="EMBL" id="KXA35653.1"/>
    </source>
</evidence>
<evidence type="ECO:0000256" key="9">
    <source>
        <dbReference type="ARBA" id="ARBA00023016"/>
    </source>
</evidence>
<dbReference type="PRINTS" id="PR00834">
    <property type="entry name" value="PROTEASES2C"/>
</dbReference>
<feature type="domain" description="PDZ" evidence="12">
    <location>
        <begin position="281"/>
        <end position="369"/>
    </location>
</feature>
<dbReference type="Gene3D" id="2.30.42.10">
    <property type="match status" value="1"/>
</dbReference>
<comment type="similarity">
    <text evidence="3">Belongs to the peptidase S1C family.</text>
</comment>
<dbReference type="GO" id="GO:0006508">
    <property type="term" value="P:proteolysis"/>
    <property type="evidence" value="ECO:0007669"/>
    <property type="project" value="UniProtKB-KW"/>
</dbReference>
<dbReference type="PANTHER" id="PTHR22939">
    <property type="entry name" value="SERINE PROTEASE FAMILY S1C HTRA-RELATED"/>
    <property type="match status" value="1"/>
</dbReference>
<dbReference type="OrthoDB" id="9758917at2"/>
<dbReference type="Proteomes" id="UP000070533">
    <property type="component" value="Unassembled WGS sequence"/>
</dbReference>
<dbReference type="InterPro" id="IPR001478">
    <property type="entry name" value="PDZ"/>
</dbReference>
<evidence type="ECO:0000256" key="3">
    <source>
        <dbReference type="ARBA" id="ARBA00010541"/>
    </source>
</evidence>
<dbReference type="SUPFAM" id="SSF50494">
    <property type="entry name" value="Trypsin-like serine proteases"/>
    <property type="match status" value="1"/>
</dbReference>
<dbReference type="SMART" id="SM00228">
    <property type="entry name" value="PDZ"/>
    <property type="match status" value="1"/>
</dbReference>
<dbReference type="InterPro" id="IPR009003">
    <property type="entry name" value="Peptidase_S1_PA"/>
</dbReference>
<evidence type="ECO:0000259" key="12">
    <source>
        <dbReference type="SMART" id="SM00228"/>
    </source>
</evidence>